<proteinExistence type="predicted"/>
<gene>
    <name evidence="1" type="ORF">SDC9_112864</name>
</gene>
<evidence type="ECO:0000313" key="1">
    <source>
        <dbReference type="EMBL" id="MPM65960.1"/>
    </source>
</evidence>
<reference evidence="1" key="1">
    <citation type="submission" date="2019-08" db="EMBL/GenBank/DDBJ databases">
        <authorList>
            <person name="Kucharzyk K."/>
            <person name="Murdoch R.W."/>
            <person name="Higgins S."/>
            <person name="Loffler F."/>
        </authorList>
    </citation>
    <scope>NUCLEOTIDE SEQUENCE</scope>
</reference>
<dbReference type="AlphaFoldDB" id="A0A645BKG3"/>
<comment type="caution">
    <text evidence="1">The sequence shown here is derived from an EMBL/GenBank/DDBJ whole genome shotgun (WGS) entry which is preliminary data.</text>
</comment>
<accession>A0A645BKG3</accession>
<sequence length="286" mass="33202">MVGILFGFVELPDGRLFTIGVPFVLTLFLPSKQHRFVPPLVWTPSEYQRLLFPNACAGEIETRFRERSAEVQALGIRVEHIDRRIVCHADFHVLKRSKQELVECAICHIVIFDLSRAAFIIDVVRRVGDYEVCLTAIHEKVEYITLRAVTTDKPMLAELPKVTRFRNRRFFERGVNVKIVVLYTLALRIFEQRIDLRGVETCQRYIEIRKLQIGYQQGELFFVPFAADFIKRDIERFLFLIAHFHDDALDFGHTGVDQHFQTLVSADDVAAGLIPNHRLNIPELRK</sequence>
<organism evidence="1">
    <name type="scientific">bioreactor metagenome</name>
    <dbReference type="NCBI Taxonomy" id="1076179"/>
    <lineage>
        <taxon>unclassified sequences</taxon>
        <taxon>metagenomes</taxon>
        <taxon>ecological metagenomes</taxon>
    </lineage>
</organism>
<protein>
    <submittedName>
        <fullName evidence="1">Uncharacterized protein</fullName>
    </submittedName>
</protein>
<dbReference type="EMBL" id="VSSQ01020807">
    <property type="protein sequence ID" value="MPM65960.1"/>
    <property type="molecule type" value="Genomic_DNA"/>
</dbReference>
<name>A0A645BKG3_9ZZZZ</name>